<evidence type="ECO:0000313" key="1">
    <source>
        <dbReference type="EMBL" id="ALI00779.1"/>
    </source>
</evidence>
<proteinExistence type="predicted"/>
<evidence type="ECO:0000313" key="2">
    <source>
        <dbReference type="Proteomes" id="UP000066487"/>
    </source>
</evidence>
<reference evidence="2" key="1">
    <citation type="submission" date="2015-09" db="EMBL/GenBank/DDBJ databases">
        <title>Whole genome sequence of Pseudomonas fluorescens FW300-N2E3.</title>
        <authorList>
            <person name="Ray J."/>
            <person name="Melnyk R."/>
            <person name="Deutschbauer A."/>
        </authorList>
    </citation>
    <scope>NUCLEOTIDE SEQUENCE [LARGE SCALE GENOMIC DNA]</scope>
    <source>
        <strain evidence="2">FW300-N2E3</strain>
    </source>
</reference>
<name>A0A0N9WF33_PSEFL</name>
<gene>
    <name evidence="1" type="ORF">AO353_06820</name>
</gene>
<dbReference type="OrthoDB" id="9813518at2"/>
<dbReference type="EMBL" id="CP012830">
    <property type="protein sequence ID" value="ALI00779.1"/>
    <property type="molecule type" value="Genomic_DNA"/>
</dbReference>
<dbReference type="Proteomes" id="UP000066487">
    <property type="component" value="Chromosome"/>
</dbReference>
<sequence length="70" mass="7293">MSIFLFLRMYAASLIHTSGSGGLAITLGVHAASTCLGELALLIGLRAKGPLEPSINIASTRLKEITHGMV</sequence>
<dbReference type="AlphaFoldDB" id="A0A0N9WF33"/>
<accession>A0A0N9WF33</accession>
<dbReference type="RefSeq" id="WP_054594268.1">
    <property type="nucleotide sequence ID" value="NZ_CP012830.1"/>
</dbReference>
<organism evidence="1 2">
    <name type="scientific">Pseudomonas fluorescens</name>
    <dbReference type="NCBI Taxonomy" id="294"/>
    <lineage>
        <taxon>Bacteria</taxon>
        <taxon>Pseudomonadati</taxon>
        <taxon>Pseudomonadota</taxon>
        <taxon>Gammaproteobacteria</taxon>
        <taxon>Pseudomonadales</taxon>
        <taxon>Pseudomonadaceae</taxon>
        <taxon>Pseudomonas</taxon>
    </lineage>
</organism>
<reference evidence="1 2" key="2">
    <citation type="journal article" date="2018" name="Nature">
        <title>Mutant phenotypes for thousands of bacterial genes of unknown function.</title>
        <authorList>
            <person name="Price M.N."/>
            <person name="Wetmore K.M."/>
            <person name="Waters R.J."/>
            <person name="Callaghan M."/>
            <person name="Ray J."/>
            <person name="Liu H."/>
            <person name="Kuehl J.V."/>
            <person name="Melnyk R.A."/>
            <person name="Lamson J.S."/>
            <person name="Suh Y."/>
            <person name="Carlson H.K."/>
            <person name="Esquivel Z."/>
            <person name="Sadeeshkumar H."/>
            <person name="Chakraborty R."/>
            <person name="Zane G.M."/>
            <person name="Rubin B.E."/>
            <person name="Wall J.D."/>
            <person name="Visel A."/>
            <person name="Bristow J."/>
            <person name="Blow M.J."/>
            <person name="Arkin A.P."/>
            <person name="Deutschbauer A.M."/>
        </authorList>
    </citation>
    <scope>NUCLEOTIDE SEQUENCE [LARGE SCALE GENOMIC DNA]</scope>
    <source>
        <strain evidence="1 2">FW300-N2E3</strain>
    </source>
</reference>
<protein>
    <submittedName>
        <fullName evidence="1">Uncharacterized protein</fullName>
    </submittedName>
</protein>